<dbReference type="PANTHER" id="PTHR21347">
    <property type="entry name" value="CLEFT LIP AND PALATE ASSOCIATED TRANSMEMBRANE PROTEIN-RELATED"/>
    <property type="match status" value="1"/>
</dbReference>
<evidence type="ECO:0000313" key="9">
    <source>
        <dbReference type="Proteomes" id="UP000298138"/>
    </source>
</evidence>
<dbReference type="PANTHER" id="PTHR21347:SF0">
    <property type="entry name" value="LIPID SCRAMBLASE CLPTM1L"/>
    <property type="match status" value="1"/>
</dbReference>
<evidence type="ECO:0000256" key="7">
    <source>
        <dbReference type="SAM" id="Phobius"/>
    </source>
</evidence>
<gene>
    <name evidence="8" type="ORF">EX30DRAFT_337684</name>
</gene>
<name>A0A4V3SJU2_9PEZI</name>
<feature type="compositionally biased region" description="Basic and acidic residues" evidence="6">
    <location>
        <begin position="635"/>
        <end position="661"/>
    </location>
</feature>
<dbReference type="Pfam" id="PF05602">
    <property type="entry name" value="CLPTM1"/>
    <property type="match status" value="1"/>
</dbReference>
<feature type="region of interest" description="Disordered" evidence="6">
    <location>
        <begin position="208"/>
        <end position="228"/>
    </location>
</feature>
<comment type="subcellular location">
    <subcellularLocation>
        <location evidence="1">Membrane</location>
        <topology evidence="1">Multi-pass membrane protein</topology>
    </subcellularLocation>
</comment>
<feature type="transmembrane region" description="Helical" evidence="7">
    <location>
        <begin position="437"/>
        <end position="454"/>
    </location>
</feature>
<dbReference type="AlphaFoldDB" id="A0A4V3SJU2"/>
<keyword evidence="5 7" id="KW-0472">Membrane</keyword>
<feature type="compositionally biased region" description="Acidic residues" evidence="6">
    <location>
        <begin position="625"/>
        <end position="634"/>
    </location>
</feature>
<dbReference type="InParanoid" id="A0A4V3SJU2"/>
<feature type="region of interest" description="Disordered" evidence="6">
    <location>
        <begin position="622"/>
        <end position="678"/>
    </location>
</feature>
<dbReference type="Proteomes" id="UP000298138">
    <property type="component" value="Unassembled WGS sequence"/>
</dbReference>
<dbReference type="GO" id="GO:0012505">
    <property type="term" value="C:endomembrane system"/>
    <property type="evidence" value="ECO:0007669"/>
    <property type="project" value="TreeGrafter"/>
</dbReference>
<feature type="transmembrane region" description="Helical" evidence="7">
    <location>
        <begin position="526"/>
        <end position="554"/>
    </location>
</feature>
<sequence>MPTPGAAAPQRQEGGSDGIMGNVRAIINGVLIFVAVQSTIKWWNADKTASAPSGTPGAPEIKVGAPAGDFFNSPHYYPHNATHYSLFPEKISPIWPEGTNVDINVYLHESLRIPELDTPEMRSALVAQETNFKIGDWNEKREVSLTVPFSEKVQNNGTLYAHVFVAQHGKQMDPRLPGYEPGTAFNTFKMLTRYYPKKKVVKTKKLIGGASDATEEERAEEERKRNEELESWMDKRTGKPIIQSYWHSNLTLDVVGNNDVLQWPQLPPALREHVVVEQTGAREESGANGWYYPIVYPNDFWLLRDHMVEINNTVSSLPLHITITPTSFFKFQIYASMDFSFKQSAANPNPALGQTASTGAELEEFKRVLIETNIYLLGTTFFVSILHSIFEALAFKNDIAHWRKKKDNVGVSVRTILANVVMQTIIFLYLLDNNEETSWMIMIGQGFGILLEAWKITRTVDVKIEAAPGSLIGYRIAFKDKHQLSELEKETKTYDEEAFKYMYWVAVPLLAAYAVYSLMYQEHKSVYSFVISTLVGSVYAYGFLMMVPSLYINYKLKSVAHMPRKTMIYKLLNTFIDDLFAFTIKMPTLHRLATLRDDIIYFIALYQSWMYRVDYRRVNEFGQGGEDDEGGNEEEQVKILREAKEKKSQGDKGAEDQKVGGKDGATGAEVKGEVKKRK</sequence>
<accession>A0A4V3SJU2</accession>
<proteinExistence type="inferred from homology"/>
<keyword evidence="4 7" id="KW-1133">Transmembrane helix</keyword>
<dbReference type="STRING" id="341454.A0A4V3SJU2"/>
<evidence type="ECO:0000256" key="1">
    <source>
        <dbReference type="ARBA" id="ARBA00004141"/>
    </source>
</evidence>
<evidence type="ECO:0000256" key="2">
    <source>
        <dbReference type="ARBA" id="ARBA00009310"/>
    </source>
</evidence>
<dbReference type="EMBL" id="ML220112">
    <property type="protein sequence ID" value="TGZ85315.1"/>
    <property type="molecule type" value="Genomic_DNA"/>
</dbReference>
<dbReference type="InterPro" id="IPR008429">
    <property type="entry name" value="CLPTM1"/>
</dbReference>
<comment type="similarity">
    <text evidence="2">Belongs to the CLPTM1 family.</text>
</comment>
<reference evidence="8 9" key="1">
    <citation type="submission" date="2019-04" db="EMBL/GenBank/DDBJ databases">
        <title>Comparative genomics and transcriptomics to analyze fruiting body development in filamentous ascomycetes.</title>
        <authorList>
            <consortium name="DOE Joint Genome Institute"/>
            <person name="Lutkenhaus R."/>
            <person name="Traeger S."/>
            <person name="Breuer J."/>
            <person name="Kuo A."/>
            <person name="Lipzen A."/>
            <person name="Pangilinan J."/>
            <person name="Dilworth D."/>
            <person name="Sandor L."/>
            <person name="Poggeler S."/>
            <person name="Barry K."/>
            <person name="Grigoriev I.V."/>
            <person name="Nowrousian M."/>
        </authorList>
    </citation>
    <scope>NUCLEOTIDE SEQUENCE [LARGE SCALE GENOMIC DNA]</scope>
    <source>
        <strain evidence="8 9">CBS 389.68</strain>
    </source>
</reference>
<feature type="transmembrane region" description="Helical" evidence="7">
    <location>
        <begin position="411"/>
        <end position="431"/>
    </location>
</feature>
<dbReference type="OrthoDB" id="378564at2759"/>
<organism evidence="8 9">
    <name type="scientific">Ascodesmis nigricans</name>
    <dbReference type="NCBI Taxonomy" id="341454"/>
    <lineage>
        <taxon>Eukaryota</taxon>
        <taxon>Fungi</taxon>
        <taxon>Dikarya</taxon>
        <taxon>Ascomycota</taxon>
        <taxon>Pezizomycotina</taxon>
        <taxon>Pezizomycetes</taxon>
        <taxon>Pezizales</taxon>
        <taxon>Ascodesmidaceae</taxon>
        <taxon>Ascodesmis</taxon>
    </lineage>
</organism>
<evidence type="ECO:0000256" key="3">
    <source>
        <dbReference type="ARBA" id="ARBA00022692"/>
    </source>
</evidence>
<evidence type="ECO:0000256" key="6">
    <source>
        <dbReference type="SAM" id="MobiDB-lite"/>
    </source>
</evidence>
<dbReference type="GO" id="GO:0016020">
    <property type="term" value="C:membrane"/>
    <property type="evidence" value="ECO:0007669"/>
    <property type="project" value="UniProtKB-SubCell"/>
</dbReference>
<feature type="transmembrane region" description="Helical" evidence="7">
    <location>
        <begin position="374"/>
        <end position="390"/>
    </location>
</feature>
<protein>
    <submittedName>
        <fullName evidence="8">Cleft lip and palate transmembrane 1</fullName>
    </submittedName>
</protein>
<evidence type="ECO:0000256" key="4">
    <source>
        <dbReference type="ARBA" id="ARBA00022989"/>
    </source>
</evidence>
<feature type="transmembrane region" description="Helical" evidence="7">
    <location>
        <begin position="501"/>
        <end position="520"/>
    </location>
</feature>
<keyword evidence="3 7" id="KW-0812">Transmembrane</keyword>
<evidence type="ECO:0000313" key="8">
    <source>
        <dbReference type="EMBL" id="TGZ85315.1"/>
    </source>
</evidence>
<keyword evidence="9" id="KW-1185">Reference proteome</keyword>
<evidence type="ECO:0000256" key="5">
    <source>
        <dbReference type="ARBA" id="ARBA00023136"/>
    </source>
</evidence>